<dbReference type="Proteomes" id="UP000595857">
    <property type="component" value="Chromosome"/>
</dbReference>
<evidence type="ECO:0000313" key="5">
    <source>
        <dbReference type="EMBL" id="QQR39434.1"/>
    </source>
</evidence>
<dbReference type="SUPFAM" id="SSF46785">
    <property type="entry name" value="Winged helix' DNA-binding domain"/>
    <property type="match status" value="1"/>
</dbReference>
<evidence type="ECO:0000313" key="6">
    <source>
        <dbReference type="Proteomes" id="UP000595857"/>
    </source>
</evidence>
<dbReference type="InterPro" id="IPR036390">
    <property type="entry name" value="WH_DNA-bd_sf"/>
</dbReference>
<dbReference type="RefSeq" id="WP_201633570.1">
    <property type="nucleotide sequence ID" value="NZ_CP068046.1"/>
</dbReference>
<dbReference type="PROSITE" id="PS51118">
    <property type="entry name" value="HTH_HXLR"/>
    <property type="match status" value="1"/>
</dbReference>
<keyword evidence="6" id="KW-1185">Reference proteome</keyword>
<evidence type="ECO:0000256" key="2">
    <source>
        <dbReference type="ARBA" id="ARBA00023125"/>
    </source>
</evidence>
<keyword evidence="1" id="KW-0805">Transcription regulation</keyword>
<evidence type="ECO:0000256" key="3">
    <source>
        <dbReference type="ARBA" id="ARBA00023163"/>
    </source>
</evidence>
<dbReference type="PANTHER" id="PTHR33204">
    <property type="entry name" value="TRANSCRIPTIONAL REGULATOR, MARR FAMILY"/>
    <property type="match status" value="1"/>
</dbReference>
<dbReference type="Gene3D" id="1.10.10.10">
    <property type="entry name" value="Winged helix-like DNA-binding domain superfamily/Winged helix DNA-binding domain"/>
    <property type="match status" value="1"/>
</dbReference>
<evidence type="ECO:0000256" key="1">
    <source>
        <dbReference type="ARBA" id="ARBA00023015"/>
    </source>
</evidence>
<organism evidence="5 6">
    <name type="scientific">Devosia rhizoryzae</name>
    <dbReference type="NCBI Taxonomy" id="2774137"/>
    <lineage>
        <taxon>Bacteria</taxon>
        <taxon>Pseudomonadati</taxon>
        <taxon>Pseudomonadota</taxon>
        <taxon>Alphaproteobacteria</taxon>
        <taxon>Hyphomicrobiales</taxon>
        <taxon>Devosiaceae</taxon>
        <taxon>Devosia</taxon>
    </lineage>
</organism>
<protein>
    <submittedName>
        <fullName evidence="5">Helix-turn-helix transcriptional regulator</fullName>
    </submittedName>
</protein>
<keyword evidence="2" id="KW-0238">DNA-binding</keyword>
<dbReference type="InterPro" id="IPR036388">
    <property type="entry name" value="WH-like_DNA-bd_sf"/>
</dbReference>
<gene>
    <name evidence="5" type="ORF">JI748_17240</name>
</gene>
<dbReference type="Pfam" id="PF01638">
    <property type="entry name" value="HxlR"/>
    <property type="match status" value="1"/>
</dbReference>
<proteinExistence type="predicted"/>
<dbReference type="InterPro" id="IPR002577">
    <property type="entry name" value="HTH_HxlR"/>
</dbReference>
<accession>A0ABX7C834</accession>
<dbReference type="EMBL" id="CP068046">
    <property type="protein sequence ID" value="QQR39434.1"/>
    <property type="molecule type" value="Genomic_DNA"/>
</dbReference>
<keyword evidence="3" id="KW-0804">Transcription</keyword>
<evidence type="ECO:0000259" key="4">
    <source>
        <dbReference type="PROSITE" id="PS51118"/>
    </source>
</evidence>
<sequence>MRLRRSGCPINLTLETFGDRWSLIILRDTMFGGRRRSFRSYLTESLEGIASNILSDRLQRLTASGLLTRSADPTHKQRVVYSLTEQAIELVPLMAFMGSWGIRHAHPSVELSARAQVLEDGGPLLWAEFMDELRHIHLGSPAPLASALAKMEAAYQASLAGHGCDTPSLAPAMSPESYRTNGAAP</sequence>
<name>A0ABX7C834_9HYPH</name>
<dbReference type="PANTHER" id="PTHR33204:SF18">
    <property type="entry name" value="TRANSCRIPTIONAL REGULATORY PROTEIN"/>
    <property type="match status" value="1"/>
</dbReference>
<reference evidence="5 6" key="1">
    <citation type="submission" date="2021-01" db="EMBL/GenBank/DDBJ databases">
        <title>Genome seq and assembly of Devosia sp. LEGU1.</title>
        <authorList>
            <person name="Chhetri G."/>
        </authorList>
    </citation>
    <scope>NUCLEOTIDE SEQUENCE [LARGE SCALE GENOMIC DNA]</scope>
    <source>
        <strain evidence="5 6">LEGU1</strain>
    </source>
</reference>
<feature type="domain" description="HTH hxlR-type" evidence="4">
    <location>
        <begin position="8"/>
        <end position="109"/>
    </location>
</feature>